<protein>
    <recommendedName>
        <fullName evidence="2">Basal-body rod modification protein FlgD</fullName>
    </recommendedName>
</protein>
<accession>A0ABM6TCU0</accession>
<evidence type="ECO:0000313" key="7">
    <source>
        <dbReference type="Proteomes" id="UP000240527"/>
    </source>
</evidence>
<sequence length="94" mass="10008">MTAVTSTTSAATTTSTTSSSSSSLKLGTTDFLKLLMTQLENQNPLDPSDPTEFTSQLATYSQLEQQISMNDTLTTMSDTMSNVLTQVSLLASES</sequence>
<dbReference type="RefSeq" id="WP_013077610.1">
    <property type="nucleotide sequence ID" value="NZ_CP027850.1"/>
</dbReference>
<evidence type="ECO:0000313" key="6">
    <source>
        <dbReference type="EMBL" id="AVQ00773.1"/>
    </source>
</evidence>
<keyword evidence="3" id="KW-1005">Bacterial flagellum biogenesis</keyword>
<organism evidence="6 7">
    <name type="scientific">Caulobacter segnis</name>
    <dbReference type="NCBI Taxonomy" id="88688"/>
    <lineage>
        <taxon>Bacteria</taxon>
        <taxon>Pseudomonadati</taxon>
        <taxon>Pseudomonadota</taxon>
        <taxon>Alphaproteobacteria</taxon>
        <taxon>Caulobacterales</taxon>
        <taxon>Caulobacteraceae</taxon>
        <taxon>Caulobacter</taxon>
    </lineage>
</organism>
<feature type="region of interest" description="Disordered" evidence="5">
    <location>
        <begin position="1"/>
        <end position="24"/>
    </location>
</feature>
<dbReference type="Proteomes" id="UP000240527">
    <property type="component" value="Chromosome"/>
</dbReference>
<dbReference type="Pfam" id="PF03963">
    <property type="entry name" value="FlgD"/>
    <property type="match status" value="1"/>
</dbReference>
<keyword evidence="6" id="KW-0282">Flagellum</keyword>
<dbReference type="InterPro" id="IPR005648">
    <property type="entry name" value="FlgD"/>
</dbReference>
<dbReference type="EMBL" id="CP027850">
    <property type="protein sequence ID" value="AVQ00773.1"/>
    <property type="molecule type" value="Genomic_DNA"/>
</dbReference>
<reference evidence="6 7" key="1">
    <citation type="journal article" date="2015" name="Biotechnol. Bioeng.">
        <title>Genome sequence and phenotypic characterization of Caulobacter segnis.</title>
        <authorList>
            <person name="Patel S."/>
            <person name="Fletcher B."/>
            <person name="Scott D.C."/>
            <person name="Ely B."/>
        </authorList>
    </citation>
    <scope>NUCLEOTIDE SEQUENCE [LARGE SCALE GENOMIC DNA]</scope>
    <source>
        <strain evidence="6 7">TK0059</strain>
    </source>
</reference>
<evidence type="ECO:0000256" key="3">
    <source>
        <dbReference type="ARBA" id="ARBA00022795"/>
    </source>
</evidence>
<keyword evidence="7" id="KW-1185">Reference proteome</keyword>
<evidence type="ECO:0000256" key="2">
    <source>
        <dbReference type="ARBA" id="ARBA00016013"/>
    </source>
</evidence>
<evidence type="ECO:0000256" key="5">
    <source>
        <dbReference type="SAM" id="MobiDB-lite"/>
    </source>
</evidence>
<name>A0ABM6TCU0_9CAUL</name>
<keyword evidence="6" id="KW-0966">Cell projection</keyword>
<keyword evidence="6" id="KW-0969">Cilium</keyword>
<gene>
    <name evidence="6" type="ORF">B7G68_02190</name>
</gene>
<evidence type="ECO:0000256" key="4">
    <source>
        <dbReference type="ARBA" id="ARBA00024746"/>
    </source>
</evidence>
<comment type="function">
    <text evidence="4">Required for flagellar hook formation. May act as a scaffolding protein.</text>
</comment>
<proteinExistence type="inferred from homology"/>
<evidence type="ECO:0000256" key="1">
    <source>
        <dbReference type="ARBA" id="ARBA00010577"/>
    </source>
</evidence>
<comment type="similarity">
    <text evidence="1">Belongs to the FlgD family.</text>
</comment>
<feature type="compositionally biased region" description="Low complexity" evidence="5">
    <location>
        <begin position="1"/>
        <end position="23"/>
    </location>
</feature>